<dbReference type="PANTHER" id="PTHR22749:SF6">
    <property type="entry name" value="RIBOFLAVIN KINASE"/>
    <property type="match status" value="1"/>
</dbReference>
<keyword evidence="11 15" id="KW-0067">ATP-binding</keyword>
<dbReference type="NCBIfam" id="TIGR00083">
    <property type="entry name" value="ribF"/>
    <property type="match status" value="1"/>
</dbReference>
<dbReference type="InterPro" id="IPR014729">
    <property type="entry name" value="Rossmann-like_a/b/a_fold"/>
</dbReference>
<dbReference type="UniPathway" id="UPA00277">
    <property type="reaction ID" value="UER00407"/>
</dbReference>
<comment type="pathway">
    <text evidence="3 15">Cofactor biosynthesis; FMN biosynthesis; FMN from riboflavin (ATP route): step 1/1.</text>
</comment>
<evidence type="ECO:0000256" key="14">
    <source>
        <dbReference type="ARBA" id="ARBA00049494"/>
    </source>
</evidence>
<dbReference type="GO" id="GO:0003919">
    <property type="term" value="F:FMN adenylyltransferase activity"/>
    <property type="evidence" value="ECO:0007669"/>
    <property type="project" value="UniProtKB-UniRule"/>
</dbReference>
<protein>
    <recommendedName>
        <fullName evidence="15">Riboflavin biosynthesis protein</fullName>
    </recommendedName>
    <domain>
        <recommendedName>
            <fullName evidence="15">Riboflavin kinase</fullName>
            <ecNumber evidence="15">2.7.1.26</ecNumber>
        </recommendedName>
        <alternativeName>
            <fullName evidence="15">Flavokinase</fullName>
        </alternativeName>
    </domain>
    <domain>
        <recommendedName>
            <fullName evidence="15">FMN adenylyltransferase</fullName>
            <ecNumber evidence="15">2.7.7.2</ecNumber>
        </recommendedName>
        <alternativeName>
            <fullName evidence="15">FAD pyrophosphorylase</fullName>
        </alternativeName>
        <alternativeName>
            <fullName evidence="15">FAD synthase</fullName>
        </alternativeName>
    </domain>
</protein>
<dbReference type="Pfam" id="PF01687">
    <property type="entry name" value="Flavokinase"/>
    <property type="match status" value="1"/>
</dbReference>
<keyword evidence="6 15" id="KW-0808">Transferase</keyword>
<name>A0A2R5F1N9_9BACL</name>
<evidence type="ECO:0000256" key="13">
    <source>
        <dbReference type="ARBA" id="ARBA00047880"/>
    </source>
</evidence>
<dbReference type="Pfam" id="PF06574">
    <property type="entry name" value="FAD_syn"/>
    <property type="match status" value="1"/>
</dbReference>
<evidence type="ECO:0000256" key="6">
    <source>
        <dbReference type="ARBA" id="ARBA00022679"/>
    </source>
</evidence>
<keyword evidence="12" id="KW-0511">Multifunctional enzyme</keyword>
<comment type="pathway">
    <text evidence="2 15">Cofactor biosynthesis; FAD biosynthesis; FAD from FMN: step 1/1.</text>
</comment>
<comment type="similarity">
    <text evidence="15">Belongs to the ribF family.</text>
</comment>
<dbReference type="GO" id="GO:0009398">
    <property type="term" value="P:FMN biosynthetic process"/>
    <property type="evidence" value="ECO:0007669"/>
    <property type="project" value="UniProtKB-UniRule"/>
</dbReference>
<dbReference type="EC" id="2.7.7.2" evidence="15"/>
<evidence type="ECO:0000256" key="1">
    <source>
        <dbReference type="ARBA" id="ARBA00002121"/>
    </source>
</evidence>
<keyword evidence="5 15" id="KW-0288">FMN</keyword>
<keyword evidence="7 15" id="KW-0548">Nucleotidyltransferase</keyword>
<accession>A0A2R5F1N9</accession>
<dbReference type="InterPro" id="IPR015864">
    <property type="entry name" value="FAD_synthase"/>
</dbReference>
<evidence type="ECO:0000256" key="7">
    <source>
        <dbReference type="ARBA" id="ARBA00022695"/>
    </source>
</evidence>
<dbReference type="Gene3D" id="3.40.50.620">
    <property type="entry name" value="HUPs"/>
    <property type="match status" value="1"/>
</dbReference>
<reference evidence="17 18" key="1">
    <citation type="submission" date="2017-08" db="EMBL/GenBank/DDBJ databases">
        <title>Substantial Increase in Enzyme Production by Combined Drug-Resistance Mutations in Paenibacillus agaridevorans.</title>
        <authorList>
            <person name="Tanaka Y."/>
            <person name="Funane K."/>
            <person name="Hosaka T."/>
            <person name="Shiwa Y."/>
            <person name="Fujita N."/>
            <person name="Miyazaki T."/>
            <person name="Yoshikawa H."/>
            <person name="Murakami K."/>
            <person name="Kasahara K."/>
            <person name="Inaoka T."/>
            <person name="Hiraga Y."/>
            <person name="Ochi K."/>
        </authorList>
    </citation>
    <scope>NUCLEOTIDE SEQUENCE [LARGE SCALE GENOMIC DNA]</scope>
    <source>
        <strain evidence="17 18">T-3040</strain>
    </source>
</reference>
<evidence type="ECO:0000313" key="18">
    <source>
        <dbReference type="Proteomes" id="UP000245202"/>
    </source>
</evidence>
<dbReference type="InterPro" id="IPR023468">
    <property type="entry name" value="Riboflavin_kinase"/>
</dbReference>
<keyword evidence="8 15" id="KW-0547">Nucleotide-binding</keyword>
<comment type="catalytic activity">
    <reaction evidence="14 15">
        <text>FMN + ATP + H(+) = FAD + diphosphate</text>
        <dbReference type="Rhea" id="RHEA:17237"/>
        <dbReference type="ChEBI" id="CHEBI:15378"/>
        <dbReference type="ChEBI" id="CHEBI:30616"/>
        <dbReference type="ChEBI" id="CHEBI:33019"/>
        <dbReference type="ChEBI" id="CHEBI:57692"/>
        <dbReference type="ChEBI" id="CHEBI:58210"/>
        <dbReference type="EC" id="2.7.7.2"/>
    </reaction>
</comment>
<evidence type="ECO:0000256" key="11">
    <source>
        <dbReference type="ARBA" id="ARBA00022840"/>
    </source>
</evidence>
<dbReference type="InterPro" id="IPR015865">
    <property type="entry name" value="Riboflavin_kinase_bac/euk"/>
</dbReference>
<keyword evidence="18" id="KW-1185">Reference proteome</keyword>
<keyword evidence="9 15" id="KW-0418">Kinase</keyword>
<evidence type="ECO:0000256" key="3">
    <source>
        <dbReference type="ARBA" id="ARBA00005201"/>
    </source>
</evidence>
<dbReference type="GO" id="GO:0005524">
    <property type="term" value="F:ATP binding"/>
    <property type="evidence" value="ECO:0007669"/>
    <property type="project" value="UniProtKB-UniRule"/>
</dbReference>
<dbReference type="GO" id="GO:0008531">
    <property type="term" value="F:riboflavin kinase activity"/>
    <property type="evidence" value="ECO:0007669"/>
    <property type="project" value="UniProtKB-UniRule"/>
</dbReference>
<dbReference type="Gene3D" id="2.40.30.30">
    <property type="entry name" value="Riboflavin kinase-like"/>
    <property type="match status" value="1"/>
</dbReference>
<dbReference type="FunFam" id="3.40.50.620:FF:000021">
    <property type="entry name" value="Riboflavin biosynthesis protein"/>
    <property type="match status" value="1"/>
</dbReference>
<dbReference type="EC" id="2.7.1.26" evidence="15"/>
<evidence type="ECO:0000256" key="4">
    <source>
        <dbReference type="ARBA" id="ARBA00022630"/>
    </source>
</evidence>
<feature type="domain" description="Riboflavin kinase" evidence="16">
    <location>
        <begin position="200"/>
        <end position="326"/>
    </location>
</feature>
<comment type="function">
    <text evidence="1">Catalyzes the phosphorylation of riboflavin to FMN followed by the adenylation of FMN to FAD.</text>
</comment>
<dbReference type="SUPFAM" id="SSF82114">
    <property type="entry name" value="Riboflavin kinase-like"/>
    <property type="match status" value="1"/>
</dbReference>
<keyword evidence="10 15" id="KW-0274">FAD</keyword>
<dbReference type="UniPathway" id="UPA00276">
    <property type="reaction ID" value="UER00406"/>
</dbReference>
<evidence type="ECO:0000256" key="8">
    <source>
        <dbReference type="ARBA" id="ARBA00022741"/>
    </source>
</evidence>
<dbReference type="NCBIfam" id="NF004160">
    <property type="entry name" value="PRK05627.1-3"/>
    <property type="match status" value="1"/>
</dbReference>
<proteinExistence type="inferred from homology"/>
<evidence type="ECO:0000313" key="17">
    <source>
        <dbReference type="EMBL" id="GBG09644.1"/>
    </source>
</evidence>
<dbReference type="FunFam" id="2.40.30.30:FF:000003">
    <property type="entry name" value="Riboflavin biosynthesis protein"/>
    <property type="match status" value="1"/>
</dbReference>
<evidence type="ECO:0000256" key="15">
    <source>
        <dbReference type="PIRNR" id="PIRNR004491"/>
    </source>
</evidence>
<dbReference type="Proteomes" id="UP000245202">
    <property type="component" value="Unassembled WGS sequence"/>
</dbReference>
<sequence length="328" mass="35893">MNYLFYGNAGVFAVKMISISYPFTNLAELVQEKAVSIAIGHFDGVHRGHQNVIRQAVDVARKEGMLSAVMTFSPHPKEVLGHGEHYYSCLTPLHKKQALFEELGVDIMYVMRFDLSFAAVSPSEFVSGVLRPLGVGHAVVGFDFTFGSKGAGNASTLLELCKPDIGVSIVEPLYDNGVKVSSTYTRDLLEQGNLDKANSLLGRPYEVSGTVVHGDGRGRTIGFPTANLELHDPYVAPKLGVYAITAWLDGVAYNGVLNHGMKPTFNKSEIKPVMEANLFDFDRDIYGKEIRVQFKAFIRSEQKFGSIDQLISQIAADAAQARAINQSL</sequence>
<dbReference type="InterPro" id="IPR002606">
    <property type="entry name" value="Riboflavin_kinase_bac"/>
</dbReference>
<comment type="caution">
    <text evidence="17">The sequence shown here is derived from an EMBL/GenBank/DDBJ whole genome shotgun (WGS) entry which is preliminary data.</text>
</comment>
<evidence type="ECO:0000256" key="2">
    <source>
        <dbReference type="ARBA" id="ARBA00004726"/>
    </source>
</evidence>
<dbReference type="GO" id="GO:0009231">
    <property type="term" value="P:riboflavin biosynthetic process"/>
    <property type="evidence" value="ECO:0007669"/>
    <property type="project" value="InterPro"/>
</dbReference>
<dbReference type="SUPFAM" id="SSF52374">
    <property type="entry name" value="Nucleotidylyl transferase"/>
    <property type="match status" value="1"/>
</dbReference>
<keyword evidence="4 15" id="KW-0285">Flavoprotein</keyword>
<dbReference type="NCBIfam" id="NF004162">
    <property type="entry name" value="PRK05627.1-5"/>
    <property type="match status" value="1"/>
</dbReference>
<dbReference type="EMBL" id="BDQX01000243">
    <property type="protein sequence ID" value="GBG09644.1"/>
    <property type="molecule type" value="Genomic_DNA"/>
</dbReference>
<evidence type="ECO:0000259" key="16">
    <source>
        <dbReference type="SMART" id="SM00904"/>
    </source>
</evidence>
<gene>
    <name evidence="17" type="ORF">PAT3040_04302</name>
</gene>
<dbReference type="AlphaFoldDB" id="A0A2R5F1N9"/>
<evidence type="ECO:0000256" key="5">
    <source>
        <dbReference type="ARBA" id="ARBA00022643"/>
    </source>
</evidence>
<dbReference type="CDD" id="cd02064">
    <property type="entry name" value="FAD_synthetase_N"/>
    <property type="match status" value="1"/>
</dbReference>
<dbReference type="PANTHER" id="PTHR22749">
    <property type="entry name" value="RIBOFLAVIN KINASE/FMN ADENYLYLTRANSFERASE"/>
    <property type="match status" value="1"/>
</dbReference>
<evidence type="ECO:0000256" key="9">
    <source>
        <dbReference type="ARBA" id="ARBA00022777"/>
    </source>
</evidence>
<dbReference type="PIRSF" id="PIRSF004491">
    <property type="entry name" value="FAD_Synth"/>
    <property type="match status" value="1"/>
</dbReference>
<comment type="catalytic activity">
    <reaction evidence="13 15">
        <text>riboflavin + ATP = FMN + ADP + H(+)</text>
        <dbReference type="Rhea" id="RHEA:14357"/>
        <dbReference type="ChEBI" id="CHEBI:15378"/>
        <dbReference type="ChEBI" id="CHEBI:30616"/>
        <dbReference type="ChEBI" id="CHEBI:57986"/>
        <dbReference type="ChEBI" id="CHEBI:58210"/>
        <dbReference type="ChEBI" id="CHEBI:456216"/>
        <dbReference type="EC" id="2.7.1.26"/>
    </reaction>
</comment>
<dbReference type="SMART" id="SM00904">
    <property type="entry name" value="Flavokinase"/>
    <property type="match status" value="1"/>
</dbReference>
<evidence type="ECO:0000256" key="12">
    <source>
        <dbReference type="ARBA" id="ARBA00023268"/>
    </source>
</evidence>
<dbReference type="GO" id="GO:0006747">
    <property type="term" value="P:FAD biosynthetic process"/>
    <property type="evidence" value="ECO:0007669"/>
    <property type="project" value="UniProtKB-UniRule"/>
</dbReference>
<organism evidence="17 18">
    <name type="scientific">Paenibacillus agaridevorans</name>
    <dbReference type="NCBI Taxonomy" id="171404"/>
    <lineage>
        <taxon>Bacteria</taxon>
        <taxon>Bacillati</taxon>
        <taxon>Bacillota</taxon>
        <taxon>Bacilli</taxon>
        <taxon>Bacillales</taxon>
        <taxon>Paenibacillaceae</taxon>
        <taxon>Paenibacillus</taxon>
    </lineage>
</organism>
<dbReference type="InterPro" id="IPR023465">
    <property type="entry name" value="Riboflavin_kinase_dom_sf"/>
</dbReference>
<evidence type="ECO:0000256" key="10">
    <source>
        <dbReference type="ARBA" id="ARBA00022827"/>
    </source>
</evidence>